<dbReference type="PANTHER" id="PTHR31832:SF5">
    <property type="entry name" value="OS09G0527900 PROTEIN"/>
    <property type="match status" value="1"/>
</dbReference>
<evidence type="ECO:0000313" key="2">
    <source>
        <dbReference type="Proteomes" id="UP001222027"/>
    </source>
</evidence>
<dbReference type="EMBL" id="JAQQAF010000006">
    <property type="protein sequence ID" value="KAJ8476968.1"/>
    <property type="molecule type" value="Genomic_DNA"/>
</dbReference>
<dbReference type="Proteomes" id="UP001222027">
    <property type="component" value="Unassembled WGS sequence"/>
</dbReference>
<evidence type="ECO:0008006" key="3">
    <source>
        <dbReference type="Google" id="ProtNLM"/>
    </source>
</evidence>
<dbReference type="InterPro" id="IPR051979">
    <property type="entry name" value="B-box_zinc_finger"/>
</dbReference>
<keyword evidence="2" id="KW-1185">Reference proteome</keyword>
<name>A0AAV8QQL9_ENSVE</name>
<sequence length="228" mass="26595">MRKSLRIRTFLIEPSRHCFHRRIRVQGRRSNLPWCWSLHRFPKRPSGLSSQASSWCQNELWVHTCNKLASRHIRVQIAETSAVGQCDICENSPDGSSLCLECEVIVHVGGKRSHERYLLLRQKIEFLGDKPGQLEDFMLQHHDKRMIDINRNRLGPTIFYHNARLHRVQDHVTDSSQVQALEFDYQLIGKVRISAWENTNELLKKKINLRKRHLLGGHPSELGRPMAA</sequence>
<organism evidence="1 2">
    <name type="scientific">Ensete ventricosum</name>
    <name type="common">Abyssinian banana</name>
    <name type="synonym">Musa ensete</name>
    <dbReference type="NCBI Taxonomy" id="4639"/>
    <lineage>
        <taxon>Eukaryota</taxon>
        <taxon>Viridiplantae</taxon>
        <taxon>Streptophyta</taxon>
        <taxon>Embryophyta</taxon>
        <taxon>Tracheophyta</taxon>
        <taxon>Spermatophyta</taxon>
        <taxon>Magnoliopsida</taxon>
        <taxon>Liliopsida</taxon>
        <taxon>Zingiberales</taxon>
        <taxon>Musaceae</taxon>
        <taxon>Ensete</taxon>
    </lineage>
</organism>
<comment type="caution">
    <text evidence="1">The sequence shown here is derived from an EMBL/GenBank/DDBJ whole genome shotgun (WGS) entry which is preliminary data.</text>
</comment>
<protein>
    <recommendedName>
        <fullName evidence="3">B box-type domain-containing protein</fullName>
    </recommendedName>
</protein>
<dbReference type="GO" id="GO:0009640">
    <property type="term" value="P:photomorphogenesis"/>
    <property type="evidence" value="ECO:0007669"/>
    <property type="project" value="TreeGrafter"/>
</dbReference>
<dbReference type="AlphaFoldDB" id="A0AAV8QQL9"/>
<gene>
    <name evidence="1" type="ORF">OPV22_020695</name>
</gene>
<reference evidence="1 2" key="1">
    <citation type="submission" date="2022-12" db="EMBL/GenBank/DDBJ databases">
        <title>Chromosome-scale assembly of the Ensete ventricosum genome.</title>
        <authorList>
            <person name="Dussert Y."/>
            <person name="Stocks J."/>
            <person name="Wendawek A."/>
            <person name="Woldeyes F."/>
            <person name="Nichols R.A."/>
            <person name="Borrell J.S."/>
        </authorList>
    </citation>
    <scope>NUCLEOTIDE SEQUENCE [LARGE SCALE GENOMIC DNA]</scope>
    <source>
        <strain evidence="2">cv. Maze</strain>
        <tissue evidence="1">Seeds</tissue>
    </source>
</reference>
<dbReference type="GO" id="GO:0006355">
    <property type="term" value="P:regulation of DNA-templated transcription"/>
    <property type="evidence" value="ECO:0007669"/>
    <property type="project" value="TreeGrafter"/>
</dbReference>
<dbReference type="GO" id="GO:0005634">
    <property type="term" value="C:nucleus"/>
    <property type="evidence" value="ECO:0007669"/>
    <property type="project" value="TreeGrafter"/>
</dbReference>
<proteinExistence type="predicted"/>
<evidence type="ECO:0000313" key="1">
    <source>
        <dbReference type="EMBL" id="KAJ8476968.1"/>
    </source>
</evidence>
<dbReference type="PANTHER" id="PTHR31832">
    <property type="entry name" value="B-BOX ZINC FINGER PROTEIN 22"/>
    <property type="match status" value="1"/>
</dbReference>
<accession>A0AAV8QQL9</accession>